<gene>
    <name evidence="3" type="primary">PSD2_2</name>
    <name evidence="3" type="ORF">PIB30_026062</name>
</gene>
<keyword evidence="4" id="KW-1185">Reference proteome</keyword>
<keyword evidence="1" id="KW-0210">Decarboxylase</keyword>
<dbReference type="GO" id="GO:0004609">
    <property type="term" value="F:phosphatidylserine decarboxylase activity"/>
    <property type="evidence" value="ECO:0007669"/>
    <property type="project" value="UniProtKB-EC"/>
</dbReference>
<keyword evidence="2 3" id="KW-0456">Lyase</keyword>
<evidence type="ECO:0000313" key="3">
    <source>
        <dbReference type="EMBL" id="MED6108652.1"/>
    </source>
</evidence>
<reference evidence="3 4" key="1">
    <citation type="journal article" date="2023" name="Plants (Basel)">
        <title>Bridging the Gap: Combining Genomics and Transcriptomics Approaches to Understand Stylosanthes scabra, an Orphan Legume from the Brazilian Caatinga.</title>
        <authorList>
            <person name="Ferreira-Neto J.R.C."/>
            <person name="da Silva M.D."/>
            <person name="Binneck E."/>
            <person name="de Melo N.F."/>
            <person name="da Silva R.H."/>
            <person name="de Melo A.L.T.M."/>
            <person name="Pandolfi V."/>
            <person name="Bustamante F.O."/>
            <person name="Brasileiro-Vidal A.C."/>
            <person name="Benko-Iseppon A.M."/>
        </authorList>
    </citation>
    <scope>NUCLEOTIDE SEQUENCE [LARGE SCALE GENOMIC DNA]</scope>
    <source>
        <tissue evidence="3">Leaves</tissue>
    </source>
</reference>
<dbReference type="Proteomes" id="UP001341840">
    <property type="component" value="Unassembled WGS sequence"/>
</dbReference>
<dbReference type="EMBL" id="JASCZI010000097">
    <property type="protein sequence ID" value="MED6108652.1"/>
    <property type="molecule type" value="Genomic_DNA"/>
</dbReference>
<proteinExistence type="predicted"/>
<protein>
    <submittedName>
        <fullName evidence="3">Phosphatidylserine decarboxylase</fullName>
        <ecNumber evidence="3">4.1.1.65</ecNumber>
    </submittedName>
</protein>
<sequence>MAAVLVGSFGELHSSGIITNVQVTDPDSEPFAGERSSDWLDGCSVLSFCCKTNPSALSELIKALNPLEHFKTLNEFFIRELKSGSRPISSPECDDIAVCAADCRLMAFNTVDDSSRFWIKVAVVAIGATMVGSINFTKKKGDHVKKGDERCKHFEIDGDKKGKRSSLF</sequence>
<dbReference type="PANTHER" id="PTHR10067">
    <property type="entry name" value="PHOSPHATIDYLSERINE DECARBOXYLASE"/>
    <property type="match status" value="1"/>
</dbReference>
<name>A0ABU6QAG3_9FABA</name>
<evidence type="ECO:0000256" key="1">
    <source>
        <dbReference type="ARBA" id="ARBA00022793"/>
    </source>
</evidence>
<organism evidence="3 4">
    <name type="scientific">Stylosanthes scabra</name>
    <dbReference type="NCBI Taxonomy" id="79078"/>
    <lineage>
        <taxon>Eukaryota</taxon>
        <taxon>Viridiplantae</taxon>
        <taxon>Streptophyta</taxon>
        <taxon>Embryophyta</taxon>
        <taxon>Tracheophyta</taxon>
        <taxon>Spermatophyta</taxon>
        <taxon>Magnoliopsida</taxon>
        <taxon>eudicotyledons</taxon>
        <taxon>Gunneridae</taxon>
        <taxon>Pentapetalae</taxon>
        <taxon>rosids</taxon>
        <taxon>fabids</taxon>
        <taxon>Fabales</taxon>
        <taxon>Fabaceae</taxon>
        <taxon>Papilionoideae</taxon>
        <taxon>50 kb inversion clade</taxon>
        <taxon>dalbergioids sensu lato</taxon>
        <taxon>Dalbergieae</taxon>
        <taxon>Pterocarpus clade</taxon>
        <taxon>Stylosanthes</taxon>
    </lineage>
</organism>
<evidence type="ECO:0000313" key="4">
    <source>
        <dbReference type="Proteomes" id="UP001341840"/>
    </source>
</evidence>
<dbReference type="PANTHER" id="PTHR10067:SF17">
    <property type="entry name" value="PHOSPHATIDYLSERINE DECARBOXYLASE PROENZYME 2"/>
    <property type="match status" value="1"/>
</dbReference>
<comment type="caution">
    <text evidence="3">The sequence shown here is derived from an EMBL/GenBank/DDBJ whole genome shotgun (WGS) entry which is preliminary data.</text>
</comment>
<dbReference type="EC" id="4.1.1.65" evidence="3"/>
<accession>A0ABU6QAG3</accession>
<dbReference type="Pfam" id="PF02666">
    <property type="entry name" value="PS_Dcarbxylase"/>
    <property type="match status" value="1"/>
</dbReference>
<evidence type="ECO:0000256" key="2">
    <source>
        <dbReference type="ARBA" id="ARBA00023239"/>
    </source>
</evidence>
<dbReference type="InterPro" id="IPR003817">
    <property type="entry name" value="PS_Dcarbxylase"/>
</dbReference>